<keyword evidence="3" id="KW-1185">Reference proteome</keyword>
<sequence length="126" mass="13513">MKTAHDLVTAAKARVQETPLEKADQAIRDADILIDVRETEEYASGHIPGAVHISRGMLEFKLSNMPELASRDLRIVVYCKTSGRAALAACALADMGYLDVKSIAGGFDAWAAAGKPVAKPELPSFE</sequence>
<proteinExistence type="predicted"/>
<dbReference type="SUPFAM" id="SSF52821">
    <property type="entry name" value="Rhodanese/Cell cycle control phosphatase"/>
    <property type="match status" value="1"/>
</dbReference>
<dbReference type="Pfam" id="PF00581">
    <property type="entry name" value="Rhodanese"/>
    <property type="match status" value="1"/>
</dbReference>
<protein>
    <submittedName>
        <fullName evidence="2">Sulfurtransferase</fullName>
    </submittedName>
</protein>
<dbReference type="RefSeq" id="WP_108947783.1">
    <property type="nucleotide sequence ID" value="NZ_CP022187.1"/>
</dbReference>
<accession>A0A2U8GNK5</accession>
<dbReference type="InterPro" id="IPR001307">
    <property type="entry name" value="Thiosulphate_STrfase_CS"/>
</dbReference>
<dbReference type="PROSITE" id="PS50206">
    <property type="entry name" value="RHODANESE_3"/>
    <property type="match status" value="1"/>
</dbReference>
<keyword evidence="2" id="KW-0808">Transferase</keyword>
<dbReference type="SMART" id="SM00450">
    <property type="entry name" value="RHOD"/>
    <property type="match status" value="1"/>
</dbReference>
<evidence type="ECO:0000259" key="1">
    <source>
        <dbReference type="PROSITE" id="PS50206"/>
    </source>
</evidence>
<evidence type="ECO:0000313" key="3">
    <source>
        <dbReference type="Proteomes" id="UP000244930"/>
    </source>
</evidence>
<organism evidence="2 3">
    <name type="scientific">Parazoarcus communis</name>
    <dbReference type="NCBI Taxonomy" id="41977"/>
    <lineage>
        <taxon>Bacteria</taxon>
        <taxon>Pseudomonadati</taxon>
        <taxon>Pseudomonadota</taxon>
        <taxon>Betaproteobacteria</taxon>
        <taxon>Rhodocyclales</taxon>
        <taxon>Zoogloeaceae</taxon>
        <taxon>Parazoarcus</taxon>
    </lineage>
</organism>
<dbReference type="PANTHER" id="PTHR44086">
    <property type="entry name" value="THIOSULFATE SULFURTRANSFERASE RDL2, MITOCHONDRIAL-RELATED"/>
    <property type="match status" value="1"/>
</dbReference>
<dbReference type="InterPro" id="IPR036873">
    <property type="entry name" value="Rhodanese-like_dom_sf"/>
</dbReference>
<dbReference type="AlphaFoldDB" id="A0A2U8GNK5"/>
<name>A0A2U8GNK5_9RHOO</name>
<dbReference type="GO" id="GO:0004792">
    <property type="term" value="F:thiosulfate-cyanide sulfurtransferase activity"/>
    <property type="evidence" value="ECO:0007669"/>
    <property type="project" value="InterPro"/>
</dbReference>
<dbReference type="Gene3D" id="3.40.250.10">
    <property type="entry name" value="Rhodanese-like domain"/>
    <property type="match status" value="1"/>
</dbReference>
<dbReference type="Proteomes" id="UP000244930">
    <property type="component" value="Chromosome"/>
</dbReference>
<evidence type="ECO:0000313" key="2">
    <source>
        <dbReference type="EMBL" id="AWI74075.1"/>
    </source>
</evidence>
<dbReference type="PANTHER" id="PTHR44086:SF10">
    <property type="entry name" value="THIOSULFATE SULFURTRANSFERASE_RHODANESE-LIKE DOMAIN-CONTAINING PROTEIN 3"/>
    <property type="match status" value="1"/>
</dbReference>
<gene>
    <name evidence="2" type="ORF">CEW83_01590</name>
</gene>
<feature type="domain" description="Rhodanese" evidence="1">
    <location>
        <begin position="27"/>
        <end position="119"/>
    </location>
</feature>
<dbReference type="PROSITE" id="PS00380">
    <property type="entry name" value="RHODANESE_1"/>
    <property type="match status" value="1"/>
</dbReference>
<dbReference type="KEGG" id="acom:CEW83_01590"/>
<dbReference type="EMBL" id="CP022187">
    <property type="protein sequence ID" value="AWI74075.1"/>
    <property type="molecule type" value="Genomic_DNA"/>
</dbReference>
<reference evidence="2 3" key="1">
    <citation type="submission" date="2017-06" db="EMBL/GenBank/DDBJ databases">
        <title>Azoarcus.</title>
        <authorList>
            <person name="Woo J.-H."/>
            <person name="Kim H.-S."/>
        </authorList>
    </citation>
    <scope>NUCLEOTIDE SEQUENCE [LARGE SCALE GENOMIC DNA]</scope>
    <source>
        <strain evidence="2 3">TSPY31</strain>
    </source>
</reference>
<dbReference type="InterPro" id="IPR001763">
    <property type="entry name" value="Rhodanese-like_dom"/>
</dbReference>